<dbReference type="CDD" id="cd01301">
    <property type="entry name" value="rDP_like"/>
    <property type="match status" value="1"/>
</dbReference>
<sequence>MLRKILYSFLILLILALIGARLLVPRQVEMGMNTVKSHAPWPVSDAARQLHQQLLVADWHADSLLWDRNLLQRADYGQVDFPRLREGNVSFQVFTAVTKSPSGQNYHNNSSEAADNITPLAIAQTWPVGSWSSLYERALYQVQRLQGYAQKAPDQVQMILSNNDIRQVLNARLQRNNGTQENLLIGALMGMEGGHPLEGDIENLDKLYDAGYRLIGLQHFFDNELGGSLHGTSNAGLTAFGREVVRKAAEKHMIIDLAHSSPQVVRDVLSMVKQPLVVSHSGIFSHCRVKRNFPDALMQDIAATGGVIGIGYWKDVTCNDTPAGIVKTIRSAIELLGEDHVSLGSDFDGAVATQFDTSELAALTHEMLQQGFSETEIRKVMGENMLRVMQQILR</sequence>
<dbReference type="Gene3D" id="3.20.20.140">
    <property type="entry name" value="Metal-dependent hydrolases"/>
    <property type="match status" value="1"/>
</dbReference>
<keyword evidence="1" id="KW-0812">Transmembrane</keyword>
<reference evidence="2" key="2">
    <citation type="submission" date="2022-08" db="EMBL/GenBank/DDBJ databases">
        <authorList>
            <person name="Dong C."/>
        </authorList>
    </citation>
    <scope>NUCLEOTIDE SEQUENCE</scope>
    <source>
        <strain evidence="2">59MF3M-4</strain>
    </source>
</reference>
<dbReference type="Pfam" id="PF01244">
    <property type="entry name" value="Peptidase_M19"/>
    <property type="match status" value="1"/>
</dbReference>
<evidence type="ECO:0000256" key="1">
    <source>
        <dbReference type="SAM" id="Phobius"/>
    </source>
</evidence>
<dbReference type="AlphaFoldDB" id="A0A9X3AIH9"/>
<dbReference type="EMBL" id="JAOANI010000019">
    <property type="protein sequence ID" value="MCT7359911.1"/>
    <property type="molecule type" value="Genomic_DNA"/>
</dbReference>
<evidence type="ECO:0000313" key="3">
    <source>
        <dbReference type="Proteomes" id="UP001147830"/>
    </source>
</evidence>
<dbReference type="GO" id="GO:0006508">
    <property type="term" value="P:proteolysis"/>
    <property type="evidence" value="ECO:0007669"/>
    <property type="project" value="InterPro"/>
</dbReference>
<evidence type="ECO:0000313" key="2">
    <source>
        <dbReference type="EMBL" id="MCT7359911.1"/>
    </source>
</evidence>
<keyword evidence="1" id="KW-0472">Membrane</keyword>
<dbReference type="PANTHER" id="PTHR10443">
    <property type="entry name" value="MICROSOMAL DIPEPTIDASE"/>
    <property type="match status" value="1"/>
</dbReference>
<dbReference type="InterPro" id="IPR032466">
    <property type="entry name" value="Metal_Hydrolase"/>
</dbReference>
<dbReference type="SUPFAM" id="SSF51556">
    <property type="entry name" value="Metallo-dependent hydrolases"/>
    <property type="match status" value="1"/>
</dbReference>
<accession>A0A9X3AIH9</accession>
<dbReference type="PANTHER" id="PTHR10443:SF12">
    <property type="entry name" value="DIPEPTIDASE"/>
    <property type="match status" value="1"/>
</dbReference>
<dbReference type="RefSeq" id="WP_260976762.1">
    <property type="nucleotide sequence ID" value="NZ_JAOANI010000019.1"/>
</dbReference>
<dbReference type="GO" id="GO:0070573">
    <property type="term" value="F:metallodipeptidase activity"/>
    <property type="evidence" value="ECO:0007669"/>
    <property type="project" value="InterPro"/>
</dbReference>
<proteinExistence type="predicted"/>
<protein>
    <submittedName>
        <fullName evidence="2">Dipeptidase</fullName>
    </submittedName>
</protein>
<dbReference type="Proteomes" id="UP001147830">
    <property type="component" value="Unassembled WGS sequence"/>
</dbReference>
<dbReference type="InterPro" id="IPR008257">
    <property type="entry name" value="Pept_M19"/>
</dbReference>
<feature type="transmembrane region" description="Helical" evidence="1">
    <location>
        <begin position="6"/>
        <end position="24"/>
    </location>
</feature>
<dbReference type="PROSITE" id="PS51365">
    <property type="entry name" value="RENAL_DIPEPTIDASE_2"/>
    <property type="match status" value="1"/>
</dbReference>
<gene>
    <name evidence="2" type="ORF">NYR02_12900</name>
</gene>
<keyword evidence="1" id="KW-1133">Transmembrane helix</keyword>
<keyword evidence="3" id="KW-1185">Reference proteome</keyword>
<organism evidence="2 3">
    <name type="scientific">Thalassolituus pacificus</name>
    <dbReference type="NCBI Taxonomy" id="2975440"/>
    <lineage>
        <taxon>Bacteria</taxon>
        <taxon>Pseudomonadati</taxon>
        <taxon>Pseudomonadota</taxon>
        <taxon>Gammaproteobacteria</taxon>
        <taxon>Oceanospirillales</taxon>
        <taxon>Oceanospirillaceae</taxon>
        <taxon>Thalassolituus</taxon>
    </lineage>
</organism>
<name>A0A9X3AIH9_9GAMM</name>
<comment type="caution">
    <text evidence="2">The sequence shown here is derived from an EMBL/GenBank/DDBJ whole genome shotgun (WGS) entry which is preliminary data.</text>
</comment>
<reference evidence="2" key="1">
    <citation type="journal article" date="2022" name="Front. Microbiol.">
        <title>Genome-based taxonomic rearrangement of Oceanobacter-related bacteria including the description of Thalassolituus hydrocarbonoclasticus sp. nov. and Thalassolituus pacificus sp. nov. and emended description of the genus Thalassolituus.</title>
        <authorList>
            <person name="Dong C."/>
            <person name="Wei L."/>
            <person name="Wang J."/>
            <person name="Lai Q."/>
            <person name="Huang Z."/>
            <person name="Shao Z."/>
        </authorList>
    </citation>
    <scope>NUCLEOTIDE SEQUENCE</scope>
    <source>
        <strain evidence="2">59MF3M-4</strain>
    </source>
</reference>